<proteinExistence type="predicted"/>
<dbReference type="Pfam" id="PF00990">
    <property type="entry name" value="GGDEF"/>
    <property type="match status" value="1"/>
</dbReference>
<dbReference type="GO" id="GO:1902201">
    <property type="term" value="P:negative regulation of bacterial-type flagellum-dependent cell motility"/>
    <property type="evidence" value="ECO:0007669"/>
    <property type="project" value="TreeGrafter"/>
</dbReference>
<keyword evidence="1" id="KW-1133">Transmembrane helix</keyword>
<dbReference type="PANTHER" id="PTHR45138">
    <property type="entry name" value="REGULATORY COMPONENTS OF SENSORY TRANSDUCTION SYSTEM"/>
    <property type="match status" value="1"/>
</dbReference>
<dbReference type="EMBL" id="CP009286">
    <property type="protein sequence ID" value="AIQ65199.1"/>
    <property type="molecule type" value="Genomic_DNA"/>
</dbReference>
<dbReference type="AlphaFoldDB" id="A0A089N8Q9"/>
<name>A0A089N8Q9_9BACL</name>
<keyword evidence="1" id="KW-0812">Transmembrane</keyword>
<dbReference type="KEGG" id="pste:PSTEL_20820"/>
<feature type="transmembrane region" description="Helical" evidence="1">
    <location>
        <begin position="41"/>
        <end position="60"/>
    </location>
</feature>
<keyword evidence="4" id="KW-1185">Reference proteome</keyword>
<sequence>MERGRGLDVSRESYDDLHIHEIQKEYTRIDNDWLTLHYKTTIGLVLFAFIIECAMGVFLMNSDMLTTTVPRFILKFIVIPSGINFIFLGLNRAAMKSRWLSQTQKIYIISLVLVVICFILFTTHSAFTATYYMFTVAIMMTTIYASYRVTGITAVLSIAAIVVSELFIKWDVDKASIFSSTLRMGDFLISLFIMLSVSVVCMVVIRFEQKKNTASIQMELERQQLQRSLQIDEATGIYNRKALHDSLKNMEDERREHTYILAIADIDNFKGINDTWGHPLGDRCLIEFARLLKENSRNAVPFRYGGDEFCLLFRNVTMDAALQICEHIRVKVSELKFENMPLLSMTVSFGLSEYSEQVDTVRLFTHSDHALYKAKEVRNAIRVFEREASLNGDR</sequence>
<dbReference type="CDD" id="cd01949">
    <property type="entry name" value="GGDEF"/>
    <property type="match status" value="1"/>
</dbReference>
<accession>A0A089N8Q9</accession>
<dbReference type="SMART" id="SM00267">
    <property type="entry name" value="GGDEF"/>
    <property type="match status" value="1"/>
</dbReference>
<feature type="domain" description="GGDEF" evidence="2">
    <location>
        <begin position="257"/>
        <end position="386"/>
    </location>
</feature>
<dbReference type="HOGENOM" id="CLU_000445_11_1_9"/>
<gene>
    <name evidence="3" type="ORF">PSTEL_20820</name>
</gene>
<dbReference type="PROSITE" id="PS50887">
    <property type="entry name" value="GGDEF"/>
    <property type="match status" value="1"/>
</dbReference>
<feature type="transmembrane region" description="Helical" evidence="1">
    <location>
        <begin position="106"/>
        <end position="134"/>
    </location>
</feature>
<dbReference type="GO" id="GO:0052621">
    <property type="term" value="F:diguanylate cyclase activity"/>
    <property type="evidence" value="ECO:0007669"/>
    <property type="project" value="TreeGrafter"/>
</dbReference>
<feature type="transmembrane region" description="Helical" evidence="1">
    <location>
        <begin position="146"/>
        <end position="167"/>
    </location>
</feature>
<dbReference type="GO" id="GO:0043709">
    <property type="term" value="P:cell adhesion involved in single-species biofilm formation"/>
    <property type="evidence" value="ECO:0007669"/>
    <property type="project" value="TreeGrafter"/>
</dbReference>
<dbReference type="RefSeq" id="WP_038698076.1">
    <property type="nucleotide sequence ID" value="NZ_CP009286.1"/>
</dbReference>
<dbReference type="InterPro" id="IPR050469">
    <property type="entry name" value="Diguanylate_Cyclase"/>
</dbReference>
<dbReference type="NCBIfam" id="TIGR00254">
    <property type="entry name" value="GGDEF"/>
    <property type="match status" value="1"/>
</dbReference>
<evidence type="ECO:0000259" key="2">
    <source>
        <dbReference type="PROSITE" id="PS50887"/>
    </source>
</evidence>
<dbReference type="GO" id="GO:0005886">
    <property type="term" value="C:plasma membrane"/>
    <property type="evidence" value="ECO:0007669"/>
    <property type="project" value="TreeGrafter"/>
</dbReference>
<evidence type="ECO:0000313" key="3">
    <source>
        <dbReference type="EMBL" id="AIQ65199.1"/>
    </source>
</evidence>
<dbReference type="STRING" id="169760.PSTEL_20820"/>
<evidence type="ECO:0000256" key="1">
    <source>
        <dbReference type="SAM" id="Phobius"/>
    </source>
</evidence>
<evidence type="ECO:0000313" key="4">
    <source>
        <dbReference type="Proteomes" id="UP000029507"/>
    </source>
</evidence>
<keyword evidence="1" id="KW-0472">Membrane</keyword>
<dbReference type="PANTHER" id="PTHR45138:SF9">
    <property type="entry name" value="DIGUANYLATE CYCLASE DGCM-RELATED"/>
    <property type="match status" value="1"/>
</dbReference>
<dbReference type="InterPro" id="IPR000160">
    <property type="entry name" value="GGDEF_dom"/>
</dbReference>
<dbReference type="SUPFAM" id="SSF55073">
    <property type="entry name" value="Nucleotide cyclase"/>
    <property type="match status" value="1"/>
</dbReference>
<dbReference type="InterPro" id="IPR029787">
    <property type="entry name" value="Nucleotide_cyclase"/>
</dbReference>
<feature type="transmembrane region" description="Helical" evidence="1">
    <location>
        <begin position="72"/>
        <end position="94"/>
    </location>
</feature>
<dbReference type="Proteomes" id="UP000029507">
    <property type="component" value="Chromosome"/>
</dbReference>
<reference evidence="3 4" key="1">
    <citation type="submission" date="2014-08" db="EMBL/GenBank/DDBJ databases">
        <title>Comparative genomics of the Paenibacillus odorifer group.</title>
        <authorList>
            <person name="den Bakker H.C."/>
            <person name="Tsai Y.-C."/>
            <person name="Martin N."/>
            <person name="Korlach J."/>
            <person name="Wiedmann M."/>
        </authorList>
    </citation>
    <scope>NUCLEOTIDE SEQUENCE [LARGE SCALE GENOMIC DNA]</scope>
    <source>
        <strain evidence="3 4">DSM 14472</strain>
    </source>
</reference>
<dbReference type="Gene3D" id="3.30.70.270">
    <property type="match status" value="1"/>
</dbReference>
<protein>
    <submittedName>
        <fullName evidence="3">Diguanylate cyclase</fullName>
    </submittedName>
</protein>
<feature type="transmembrane region" description="Helical" evidence="1">
    <location>
        <begin position="187"/>
        <end position="207"/>
    </location>
</feature>
<dbReference type="OrthoDB" id="9759607at2"/>
<organism evidence="3 4">
    <name type="scientific">Paenibacillus stellifer</name>
    <dbReference type="NCBI Taxonomy" id="169760"/>
    <lineage>
        <taxon>Bacteria</taxon>
        <taxon>Bacillati</taxon>
        <taxon>Bacillota</taxon>
        <taxon>Bacilli</taxon>
        <taxon>Bacillales</taxon>
        <taxon>Paenibacillaceae</taxon>
        <taxon>Paenibacillus</taxon>
    </lineage>
</organism>
<dbReference type="InterPro" id="IPR043128">
    <property type="entry name" value="Rev_trsase/Diguanyl_cyclase"/>
</dbReference>